<accession>A0A502GFH3</accession>
<evidence type="ECO:0000313" key="2">
    <source>
        <dbReference type="EMBL" id="TPG60352.1"/>
    </source>
</evidence>
<evidence type="ECO:0000313" key="3">
    <source>
        <dbReference type="Proteomes" id="UP000317078"/>
    </source>
</evidence>
<feature type="transmembrane region" description="Helical" evidence="1">
    <location>
        <begin position="39"/>
        <end position="59"/>
    </location>
</feature>
<gene>
    <name evidence="2" type="ORF">EAH89_02930</name>
</gene>
<organism evidence="2 3">
    <name type="scientific">Muricoccus nepalensis</name>
    <dbReference type="NCBI Taxonomy" id="1854500"/>
    <lineage>
        <taxon>Bacteria</taxon>
        <taxon>Pseudomonadati</taxon>
        <taxon>Pseudomonadota</taxon>
        <taxon>Alphaproteobacteria</taxon>
        <taxon>Acetobacterales</taxon>
        <taxon>Roseomonadaceae</taxon>
        <taxon>Muricoccus</taxon>
    </lineage>
</organism>
<dbReference type="RefSeq" id="WP_140881282.1">
    <property type="nucleotide sequence ID" value="NZ_RCZP01000002.1"/>
</dbReference>
<dbReference type="OrthoDB" id="8092782at2"/>
<reference evidence="2 3" key="1">
    <citation type="journal article" date="2019" name="Environ. Microbiol.">
        <title>Species interactions and distinct microbial communities in high Arctic permafrost affected cryosols are associated with the CH4 and CO2 gas fluxes.</title>
        <authorList>
            <person name="Altshuler I."/>
            <person name="Hamel J."/>
            <person name="Turney S."/>
            <person name="Magnuson E."/>
            <person name="Levesque R."/>
            <person name="Greer C."/>
            <person name="Whyte L.G."/>
        </authorList>
    </citation>
    <scope>NUCLEOTIDE SEQUENCE [LARGE SCALE GENOMIC DNA]</scope>
    <source>
        <strain evidence="2 3">S9.3B</strain>
    </source>
</reference>
<dbReference type="EMBL" id="RCZP01000002">
    <property type="protein sequence ID" value="TPG60352.1"/>
    <property type="molecule type" value="Genomic_DNA"/>
</dbReference>
<dbReference type="AlphaFoldDB" id="A0A502GFH3"/>
<keyword evidence="1" id="KW-0812">Transmembrane</keyword>
<sequence>MENQPMGSPPSHPEEMRAELELRLGPAGTLRATARATPAGLVAAGVLIAAILLSAAALLRARR</sequence>
<keyword evidence="1" id="KW-1133">Transmembrane helix</keyword>
<protein>
    <submittedName>
        <fullName evidence="2">Uncharacterized protein</fullName>
    </submittedName>
</protein>
<comment type="caution">
    <text evidence="2">The sequence shown here is derived from an EMBL/GenBank/DDBJ whole genome shotgun (WGS) entry which is preliminary data.</text>
</comment>
<keyword evidence="1" id="KW-0472">Membrane</keyword>
<dbReference type="Proteomes" id="UP000317078">
    <property type="component" value="Unassembled WGS sequence"/>
</dbReference>
<proteinExistence type="predicted"/>
<name>A0A502GFH3_9PROT</name>
<keyword evidence="3" id="KW-1185">Reference proteome</keyword>
<evidence type="ECO:0000256" key="1">
    <source>
        <dbReference type="SAM" id="Phobius"/>
    </source>
</evidence>